<protein>
    <recommendedName>
        <fullName evidence="2">DUF7426 domain-containing protein</fullName>
    </recommendedName>
</protein>
<name>A0ABP7NYK1_9ACTN</name>
<dbReference type="Proteomes" id="UP001500034">
    <property type="component" value="Unassembled WGS sequence"/>
</dbReference>
<gene>
    <name evidence="3" type="ORF">GCM10022384_07240</name>
</gene>
<evidence type="ECO:0000259" key="2">
    <source>
        <dbReference type="Pfam" id="PF24201"/>
    </source>
</evidence>
<organism evidence="3 4">
    <name type="scientific">Streptomyces marokkonensis</name>
    <dbReference type="NCBI Taxonomy" id="324855"/>
    <lineage>
        <taxon>Bacteria</taxon>
        <taxon>Bacillati</taxon>
        <taxon>Actinomycetota</taxon>
        <taxon>Actinomycetes</taxon>
        <taxon>Kitasatosporales</taxon>
        <taxon>Streptomycetaceae</taxon>
        <taxon>Streptomyces</taxon>
    </lineage>
</organism>
<feature type="region of interest" description="Disordered" evidence="1">
    <location>
        <begin position="118"/>
        <end position="173"/>
    </location>
</feature>
<comment type="caution">
    <text evidence="3">The sequence shown here is derived from an EMBL/GenBank/DDBJ whole genome shotgun (WGS) entry which is preliminary data.</text>
</comment>
<feature type="domain" description="DUF7426" evidence="2">
    <location>
        <begin position="7"/>
        <end position="144"/>
    </location>
</feature>
<dbReference type="EMBL" id="BAABCQ010000009">
    <property type="protein sequence ID" value="GAA3956665.1"/>
    <property type="molecule type" value="Genomic_DNA"/>
</dbReference>
<feature type="compositionally biased region" description="Basic residues" evidence="1">
    <location>
        <begin position="161"/>
        <end position="173"/>
    </location>
</feature>
<evidence type="ECO:0000313" key="3">
    <source>
        <dbReference type="EMBL" id="GAA3956665.1"/>
    </source>
</evidence>
<evidence type="ECO:0000313" key="4">
    <source>
        <dbReference type="Proteomes" id="UP001500034"/>
    </source>
</evidence>
<sequence>MAAQFEALGDFLDDYLELPVSVGDGQTRVYRIPSPTAEAGLRVEAITKAAAQLFLGGVEPDAEMLNDDEEKDLFRLVLGPVHDEIAADLSWTRFRHVAMTTMVWVLNDRDTAAKFWSSGGDPSLLAPNRAARRQPRSQPSASAAASSMKQRGSTSGTRAGSRQRRRRGPRASG</sequence>
<accession>A0ABP7NYK1</accession>
<proteinExistence type="predicted"/>
<evidence type="ECO:0000256" key="1">
    <source>
        <dbReference type="SAM" id="MobiDB-lite"/>
    </source>
</evidence>
<reference evidence="4" key="1">
    <citation type="journal article" date="2019" name="Int. J. Syst. Evol. Microbiol.">
        <title>The Global Catalogue of Microorganisms (GCM) 10K type strain sequencing project: providing services to taxonomists for standard genome sequencing and annotation.</title>
        <authorList>
            <consortium name="The Broad Institute Genomics Platform"/>
            <consortium name="The Broad Institute Genome Sequencing Center for Infectious Disease"/>
            <person name="Wu L."/>
            <person name="Ma J."/>
        </authorList>
    </citation>
    <scope>NUCLEOTIDE SEQUENCE [LARGE SCALE GENOMIC DNA]</scope>
    <source>
        <strain evidence="4">JCM 17027</strain>
    </source>
</reference>
<keyword evidence="4" id="KW-1185">Reference proteome</keyword>
<dbReference type="RefSeq" id="WP_345589088.1">
    <property type="nucleotide sequence ID" value="NZ_BAABCQ010000009.1"/>
</dbReference>
<feature type="compositionally biased region" description="Low complexity" evidence="1">
    <location>
        <begin position="136"/>
        <end position="160"/>
    </location>
</feature>
<dbReference type="InterPro" id="IPR055849">
    <property type="entry name" value="DUF7426"/>
</dbReference>
<dbReference type="Pfam" id="PF24201">
    <property type="entry name" value="DUF7426"/>
    <property type="match status" value="1"/>
</dbReference>